<accession>A0ABN9UK00</accession>
<protein>
    <submittedName>
        <fullName evidence="1">Uncharacterized protein</fullName>
    </submittedName>
</protein>
<dbReference type="EMBL" id="CAUYUJ010015950">
    <property type="protein sequence ID" value="CAK0860146.1"/>
    <property type="molecule type" value="Genomic_DNA"/>
</dbReference>
<dbReference type="Proteomes" id="UP001189429">
    <property type="component" value="Unassembled WGS sequence"/>
</dbReference>
<organism evidence="1 2">
    <name type="scientific">Prorocentrum cordatum</name>
    <dbReference type="NCBI Taxonomy" id="2364126"/>
    <lineage>
        <taxon>Eukaryota</taxon>
        <taxon>Sar</taxon>
        <taxon>Alveolata</taxon>
        <taxon>Dinophyceae</taxon>
        <taxon>Prorocentrales</taxon>
        <taxon>Prorocentraceae</taxon>
        <taxon>Prorocentrum</taxon>
    </lineage>
</organism>
<proteinExistence type="predicted"/>
<name>A0ABN9UK00_9DINO</name>
<feature type="non-terminal residue" evidence="1">
    <location>
        <position position="136"/>
    </location>
</feature>
<comment type="caution">
    <text evidence="1">The sequence shown here is derived from an EMBL/GenBank/DDBJ whole genome shotgun (WGS) entry which is preliminary data.</text>
</comment>
<keyword evidence="2" id="KW-1185">Reference proteome</keyword>
<evidence type="ECO:0000313" key="1">
    <source>
        <dbReference type="EMBL" id="CAK0860146.1"/>
    </source>
</evidence>
<gene>
    <name evidence="1" type="ORF">PCOR1329_LOCUS49203</name>
</gene>
<reference evidence="1" key="1">
    <citation type="submission" date="2023-10" db="EMBL/GenBank/DDBJ databases">
        <authorList>
            <person name="Chen Y."/>
            <person name="Shah S."/>
            <person name="Dougan E. K."/>
            <person name="Thang M."/>
            <person name="Chan C."/>
        </authorList>
    </citation>
    <scope>NUCLEOTIDE SEQUENCE [LARGE SCALE GENOMIC DNA]</scope>
</reference>
<evidence type="ECO:0000313" key="2">
    <source>
        <dbReference type="Proteomes" id="UP001189429"/>
    </source>
</evidence>
<sequence length="136" mass="13742">MNGGFVEDETETEVQKQMRQLNEALEENHVDTRDHVAKVSKAVKGAQKDNEMTGAKLEDVAGGLALLRARMDLALPQLFRGLDALARARGVGVPALGDAGAAAALRGGVAAAADAAAGAPTPAAEGAAELEAVGSA</sequence>